<dbReference type="GO" id="GO:0012505">
    <property type="term" value="C:endomembrane system"/>
    <property type="evidence" value="ECO:0007669"/>
    <property type="project" value="TreeGrafter"/>
</dbReference>
<dbReference type="EMBL" id="MU167241">
    <property type="protein sequence ID" value="KAG0147996.1"/>
    <property type="molecule type" value="Genomic_DNA"/>
</dbReference>
<sequence>MDTKLRPLVVPTCPICDEEAQPNKFVVTLCGHVFHEPCILRWDATQINRGQHSRCPVCNELVQRVIPNVNQPLHLPRSFYVPLYSIEQLPPDPEPVRLTVLGQDEVGPNHILEENQKLQASLTQEKRLRVQQTTATEESIRILRAESDEAQKQYQQSKDGFAQAQRYIELQHAHLRSTRASLHTTTVEAEKLRQLKDQLKLALEDLNYKNKTLEEFNARSNEEETNRTDEI</sequence>
<dbReference type="GO" id="GO:0008270">
    <property type="term" value="F:zinc ion binding"/>
    <property type="evidence" value="ECO:0007669"/>
    <property type="project" value="UniProtKB-KW"/>
</dbReference>
<evidence type="ECO:0000313" key="7">
    <source>
        <dbReference type="Proteomes" id="UP000886653"/>
    </source>
</evidence>
<dbReference type="Gene3D" id="3.30.40.10">
    <property type="entry name" value="Zinc/RING finger domain, C3HC4 (zinc finger)"/>
    <property type="match status" value="1"/>
</dbReference>
<dbReference type="Pfam" id="PF13639">
    <property type="entry name" value="zf-RING_2"/>
    <property type="match status" value="1"/>
</dbReference>
<keyword evidence="1" id="KW-0479">Metal-binding</keyword>
<comment type="caution">
    <text evidence="6">The sequence shown here is derived from an EMBL/GenBank/DDBJ whole genome shotgun (WGS) entry which is preliminary data.</text>
</comment>
<dbReference type="SUPFAM" id="SSF57850">
    <property type="entry name" value="RING/U-box"/>
    <property type="match status" value="1"/>
</dbReference>
<dbReference type="PANTHER" id="PTHR22763:SF162">
    <property type="entry name" value="TRANSMEMBRANE E3 UBIQUITIN-PROTEIN LIGASE 1"/>
    <property type="match status" value="1"/>
</dbReference>
<dbReference type="Proteomes" id="UP000886653">
    <property type="component" value="Unassembled WGS sequence"/>
</dbReference>
<dbReference type="InterPro" id="IPR013083">
    <property type="entry name" value="Znf_RING/FYVE/PHD"/>
</dbReference>
<evidence type="ECO:0000259" key="5">
    <source>
        <dbReference type="PROSITE" id="PS50089"/>
    </source>
</evidence>
<dbReference type="SMART" id="SM00184">
    <property type="entry name" value="RING"/>
    <property type="match status" value="1"/>
</dbReference>
<reference evidence="6" key="1">
    <citation type="submission" date="2013-11" db="EMBL/GenBank/DDBJ databases">
        <title>Genome sequence of the fusiform rust pathogen reveals effectors for host alternation and coevolution with pine.</title>
        <authorList>
            <consortium name="DOE Joint Genome Institute"/>
            <person name="Smith K."/>
            <person name="Pendleton A."/>
            <person name="Kubisiak T."/>
            <person name="Anderson C."/>
            <person name="Salamov A."/>
            <person name="Aerts A."/>
            <person name="Riley R."/>
            <person name="Clum A."/>
            <person name="Lindquist E."/>
            <person name="Ence D."/>
            <person name="Campbell M."/>
            <person name="Kronenberg Z."/>
            <person name="Feau N."/>
            <person name="Dhillon B."/>
            <person name="Hamelin R."/>
            <person name="Burleigh J."/>
            <person name="Smith J."/>
            <person name="Yandell M."/>
            <person name="Nelson C."/>
            <person name="Grigoriev I."/>
            <person name="Davis J."/>
        </authorList>
    </citation>
    <scope>NUCLEOTIDE SEQUENCE</scope>
    <source>
        <strain evidence="6">G11</strain>
    </source>
</reference>
<keyword evidence="3" id="KW-0862">Zinc</keyword>
<dbReference type="PANTHER" id="PTHR22763">
    <property type="entry name" value="RING ZINC FINGER PROTEIN"/>
    <property type="match status" value="1"/>
</dbReference>
<gene>
    <name evidence="6" type="ORF">CROQUDRAFT_670140</name>
</gene>
<evidence type="ECO:0000256" key="3">
    <source>
        <dbReference type="ARBA" id="ARBA00022833"/>
    </source>
</evidence>
<keyword evidence="7" id="KW-1185">Reference proteome</keyword>
<dbReference type="PROSITE" id="PS50089">
    <property type="entry name" value="ZF_RING_2"/>
    <property type="match status" value="1"/>
</dbReference>
<feature type="domain" description="RING-type" evidence="5">
    <location>
        <begin position="13"/>
        <end position="59"/>
    </location>
</feature>
<organism evidence="6 7">
    <name type="scientific">Cronartium quercuum f. sp. fusiforme G11</name>
    <dbReference type="NCBI Taxonomy" id="708437"/>
    <lineage>
        <taxon>Eukaryota</taxon>
        <taxon>Fungi</taxon>
        <taxon>Dikarya</taxon>
        <taxon>Basidiomycota</taxon>
        <taxon>Pucciniomycotina</taxon>
        <taxon>Pucciniomycetes</taxon>
        <taxon>Pucciniales</taxon>
        <taxon>Coleosporiaceae</taxon>
        <taxon>Cronartium</taxon>
    </lineage>
</organism>
<dbReference type="GO" id="GO:0043161">
    <property type="term" value="P:proteasome-mediated ubiquitin-dependent protein catabolic process"/>
    <property type="evidence" value="ECO:0007669"/>
    <property type="project" value="TreeGrafter"/>
</dbReference>
<dbReference type="AlphaFoldDB" id="A0A9P6TD20"/>
<dbReference type="CDD" id="cd16448">
    <property type="entry name" value="RING-H2"/>
    <property type="match status" value="1"/>
</dbReference>
<evidence type="ECO:0000256" key="4">
    <source>
        <dbReference type="PROSITE-ProRule" id="PRU00175"/>
    </source>
</evidence>
<dbReference type="InterPro" id="IPR001841">
    <property type="entry name" value="Znf_RING"/>
</dbReference>
<evidence type="ECO:0000256" key="2">
    <source>
        <dbReference type="ARBA" id="ARBA00022771"/>
    </source>
</evidence>
<evidence type="ECO:0000256" key="1">
    <source>
        <dbReference type="ARBA" id="ARBA00022723"/>
    </source>
</evidence>
<proteinExistence type="predicted"/>
<dbReference type="OrthoDB" id="8062037at2759"/>
<protein>
    <recommendedName>
        <fullName evidence="5">RING-type domain-containing protein</fullName>
    </recommendedName>
</protein>
<accession>A0A9P6TD20</accession>
<keyword evidence="2 4" id="KW-0863">Zinc-finger</keyword>
<name>A0A9P6TD20_9BASI</name>
<evidence type="ECO:0000313" key="6">
    <source>
        <dbReference type="EMBL" id="KAG0147996.1"/>
    </source>
</evidence>
<dbReference type="GO" id="GO:0061630">
    <property type="term" value="F:ubiquitin protein ligase activity"/>
    <property type="evidence" value="ECO:0007669"/>
    <property type="project" value="TreeGrafter"/>
</dbReference>
<dbReference type="InterPro" id="IPR050731">
    <property type="entry name" value="HRD1_E3_ubiq-ligases"/>
</dbReference>